<proteinExistence type="predicted"/>
<feature type="region of interest" description="Disordered" evidence="1">
    <location>
        <begin position="276"/>
        <end position="298"/>
    </location>
</feature>
<feature type="region of interest" description="Disordered" evidence="1">
    <location>
        <begin position="322"/>
        <end position="388"/>
    </location>
</feature>
<evidence type="ECO:0008006" key="3">
    <source>
        <dbReference type="Google" id="ProtNLM"/>
    </source>
</evidence>
<dbReference type="AlphaFoldDB" id="A0A249W689"/>
<evidence type="ECO:0000313" key="2">
    <source>
        <dbReference type="EMBL" id="ASZ52300.1"/>
    </source>
</evidence>
<feature type="compositionally biased region" description="Gly residues" evidence="1">
    <location>
        <begin position="345"/>
        <end position="370"/>
    </location>
</feature>
<sequence>MAIYFNGVEIGTLKLNDVNIDEIYLDGEKVARKPMITTQPVGGTITDIQTYTLSVVADGLGSTLSYQWYNGSDPISGATGSSYVFTPSSTGNHTFFCRVFGFGGYTDTSTVTVVVNESMPSSIEISPSAGANVVLSTLIDSALSGWSFDHTSYTGTVIVNMPSGDFTSSDISIPALRVGAGTNTSIAFQVNGTSWRAIGAKGLKGSTGANGKGGNGGKGGEPNTTGQQPTAGEQGGDGEKGGKGGQGGTGFKLDGCTFPDISAFCIAGQGGDGGDGGIGGGGGGGGGQNKGSFMPGGGGGGGGAGIPAGIGGAGADGYAGMAASGQDGTEATGGAGGTNEATVTGGKGGDLGEAGEAGLGNEGKAGGAAGATGQTGDVGDSGLAVDPS</sequence>
<protein>
    <recommendedName>
        <fullName evidence="3">Ig-like domain-containing protein</fullName>
    </recommendedName>
</protein>
<reference evidence="2" key="1">
    <citation type="submission" date="2017-09" db="EMBL/GenBank/DDBJ databases">
        <authorList>
            <person name="Ehlers B."/>
            <person name="Leendertz F.H."/>
        </authorList>
    </citation>
    <scope>NUCLEOTIDE SEQUENCE</scope>
    <source>
        <strain evidence="2">MAVP-26</strain>
    </source>
</reference>
<gene>
    <name evidence="2" type="ORF">YA91_17970</name>
</gene>
<feature type="compositionally biased region" description="Gly residues" evidence="1">
    <location>
        <begin position="208"/>
        <end position="220"/>
    </location>
</feature>
<organism evidence="2">
    <name type="scientific">Vibrio parahaemolyticus</name>
    <dbReference type="NCBI Taxonomy" id="670"/>
    <lineage>
        <taxon>Bacteria</taxon>
        <taxon>Pseudomonadati</taxon>
        <taxon>Pseudomonadota</taxon>
        <taxon>Gammaproteobacteria</taxon>
        <taxon>Vibrionales</taxon>
        <taxon>Vibrionaceae</taxon>
        <taxon>Vibrio</taxon>
    </lineage>
</organism>
<dbReference type="EMBL" id="CP023248">
    <property type="protein sequence ID" value="ASZ52300.1"/>
    <property type="molecule type" value="Genomic_DNA"/>
</dbReference>
<accession>A0A249W689</accession>
<dbReference type="Gene3D" id="2.60.40.10">
    <property type="entry name" value="Immunoglobulins"/>
    <property type="match status" value="1"/>
</dbReference>
<feature type="region of interest" description="Disordered" evidence="1">
    <location>
        <begin position="202"/>
        <end position="247"/>
    </location>
</feature>
<dbReference type="RefSeq" id="WP_005495324.1">
    <property type="nucleotide sequence ID" value="NZ_CP023248.2"/>
</dbReference>
<name>A0A249W689_VIBPH</name>
<dbReference type="InterPro" id="IPR013783">
    <property type="entry name" value="Ig-like_fold"/>
</dbReference>
<evidence type="ECO:0000256" key="1">
    <source>
        <dbReference type="SAM" id="MobiDB-lite"/>
    </source>
</evidence>
<feature type="compositionally biased region" description="Low complexity" evidence="1">
    <location>
        <begin position="371"/>
        <end position="380"/>
    </location>
</feature>